<protein>
    <recommendedName>
        <fullName evidence="4">Membrane protein related to de Novo purine biosynthesis</fullName>
    </recommendedName>
</protein>
<feature type="transmembrane region" description="Helical" evidence="1">
    <location>
        <begin position="385"/>
        <end position="406"/>
    </location>
</feature>
<feature type="transmembrane region" description="Helical" evidence="1">
    <location>
        <begin position="283"/>
        <end position="303"/>
    </location>
</feature>
<feature type="transmembrane region" description="Helical" evidence="1">
    <location>
        <begin position="138"/>
        <end position="159"/>
    </location>
</feature>
<feature type="transmembrane region" description="Helical" evidence="1">
    <location>
        <begin position="33"/>
        <end position="54"/>
    </location>
</feature>
<keyword evidence="1" id="KW-1133">Transmembrane helix</keyword>
<feature type="transmembrane region" description="Helical" evidence="1">
    <location>
        <begin position="206"/>
        <end position="230"/>
    </location>
</feature>
<name>A0ABQ2N6H3_9ACTN</name>
<feature type="transmembrane region" description="Helical" evidence="1">
    <location>
        <begin position="343"/>
        <end position="365"/>
    </location>
</feature>
<sequence length="473" mass="47828">MSSRSTFFASRPSATTPDGDAQRSLALVAVRGGVLAAAVPLIILMVAALVGWFLTDGGVHGAPRDALRVGALGWLMAHGSGIHVQGSAITAVPLGLTALVAYAVWRAGQRTGERLSGHGPDAYALADGERDLTVPAGVTVFTVSYVLAAIVVAVVAGTIETQPSLGAVLLWSLVLAGGVGGAGIATGSGRASVWLGYVPEPVRDTLAVAVRMLGWLLTLSTLVFLVALVVDGGAALSVLSELGTNLTGATAYVLASLLVVPNAAVFAGSYLLGPGFRLGTTTLVSPTLVALGPVPMFPLLAALPDSGSTPVWTPFLIALPPVVAAIAVVRSRHRRPTTDWDVGAVRGLSAGVVAAVFFAVLAALAGGAVGPGRMQDVGPLVGSTLVHGITALGIGGLVGGVIGTWLTRRNPPPVVVVPGPVDQDAEPTVVVERAQEAGEPTADGNEPTVPILGRLLRRRGTDETEAGEEPERG</sequence>
<evidence type="ECO:0008006" key="4">
    <source>
        <dbReference type="Google" id="ProtNLM"/>
    </source>
</evidence>
<accession>A0ABQ2N6H3</accession>
<dbReference type="InterPro" id="IPR045931">
    <property type="entry name" value="DUF6350"/>
</dbReference>
<evidence type="ECO:0000256" key="1">
    <source>
        <dbReference type="SAM" id="Phobius"/>
    </source>
</evidence>
<keyword evidence="1" id="KW-0472">Membrane</keyword>
<keyword evidence="3" id="KW-1185">Reference proteome</keyword>
<feature type="transmembrane region" description="Helical" evidence="1">
    <location>
        <begin position="165"/>
        <end position="185"/>
    </location>
</feature>
<feature type="transmembrane region" description="Helical" evidence="1">
    <location>
        <begin position="82"/>
        <end position="105"/>
    </location>
</feature>
<comment type="caution">
    <text evidence="2">The sequence shown here is derived from an EMBL/GenBank/DDBJ whole genome shotgun (WGS) entry which is preliminary data.</text>
</comment>
<feature type="transmembrane region" description="Helical" evidence="1">
    <location>
        <begin position="309"/>
        <end position="331"/>
    </location>
</feature>
<keyword evidence="1" id="KW-0812">Transmembrane</keyword>
<evidence type="ECO:0000313" key="3">
    <source>
        <dbReference type="Proteomes" id="UP000655410"/>
    </source>
</evidence>
<dbReference type="Proteomes" id="UP000655410">
    <property type="component" value="Unassembled WGS sequence"/>
</dbReference>
<proteinExistence type="predicted"/>
<feature type="transmembrane region" description="Helical" evidence="1">
    <location>
        <begin position="250"/>
        <end position="271"/>
    </location>
</feature>
<dbReference type="Pfam" id="PF19877">
    <property type="entry name" value="DUF6350"/>
    <property type="match status" value="1"/>
</dbReference>
<organism evidence="2 3">
    <name type="scientific">Nocardioides phosphati</name>
    <dbReference type="NCBI Taxonomy" id="1867775"/>
    <lineage>
        <taxon>Bacteria</taxon>
        <taxon>Bacillati</taxon>
        <taxon>Actinomycetota</taxon>
        <taxon>Actinomycetes</taxon>
        <taxon>Propionibacteriales</taxon>
        <taxon>Nocardioidaceae</taxon>
        <taxon>Nocardioides</taxon>
    </lineage>
</organism>
<gene>
    <name evidence="2" type="ORF">GCM10011584_01800</name>
</gene>
<reference evidence="3" key="1">
    <citation type="journal article" date="2019" name="Int. J. Syst. Evol. Microbiol.">
        <title>The Global Catalogue of Microorganisms (GCM) 10K type strain sequencing project: providing services to taxonomists for standard genome sequencing and annotation.</title>
        <authorList>
            <consortium name="The Broad Institute Genomics Platform"/>
            <consortium name="The Broad Institute Genome Sequencing Center for Infectious Disease"/>
            <person name="Wu L."/>
            <person name="Ma J."/>
        </authorList>
    </citation>
    <scope>NUCLEOTIDE SEQUENCE [LARGE SCALE GENOMIC DNA]</scope>
    <source>
        <strain evidence="3">CGMCC 4.7371</strain>
    </source>
</reference>
<evidence type="ECO:0000313" key="2">
    <source>
        <dbReference type="EMBL" id="GGO84385.1"/>
    </source>
</evidence>
<dbReference type="RefSeq" id="WP_188781988.1">
    <property type="nucleotide sequence ID" value="NZ_BMNI01000001.1"/>
</dbReference>
<dbReference type="EMBL" id="BMNI01000001">
    <property type="protein sequence ID" value="GGO84385.1"/>
    <property type="molecule type" value="Genomic_DNA"/>
</dbReference>